<organism evidence="3 4">
    <name type="scientific">Gonium pectorale</name>
    <name type="common">Green alga</name>
    <dbReference type="NCBI Taxonomy" id="33097"/>
    <lineage>
        <taxon>Eukaryota</taxon>
        <taxon>Viridiplantae</taxon>
        <taxon>Chlorophyta</taxon>
        <taxon>core chlorophytes</taxon>
        <taxon>Chlorophyceae</taxon>
        <taxon>CS clade</taxon>
        <taxon>Chlamydomonadales</taxon>
        <taxon>Volvocaceae</taxon>
        <taxon>Gonium</taxon>
    </lineage>
</organism>
<dbReference type="SMART" id="SM00799">
    <property type="entry name" value="DENN"/>
    <property type="match status" value="1"/>
</dbReference>
<dbReference type="STRING" id="33097.A0A150H362"/>
<dbReference type="Gene3D" id="3.30.450.200">
    <property type="match status" value="1"/>
</dbReference>
<dbReference type="OrthoDB" id="6019893at2759"/>
<dbReference type="InterPro" id="IPR043153">
    <property type="entry name" value="DENN_C"/>
</dbReference>
<feature type="region of interest" description="Disordered" evidence="1">
    <location>
        <begin position="850"/>
        <end position="958"/>
    </location>
</feature>
<dbReference type="Gene3D" id="3.40.50.11500">
    <property type="match status" value="1"/>
</dbReference>
<dbReference type="PANTHER" id="PTHR13196">
    <property type="entry name" value="DENN DOMAIN-CONTAINING"/>
    <property type="match status" value="1"/>
</dbReference>
<dbReference type="PANTHER" id="PTHR13196:SF14">
    <property type="entry name" value="UDENN DOMAIN-CONTAINING PROTEIN"/>
    <property type="match status" value="1"/>
</dbReference>
<feature type="compositionally biased region" description="Low complexity" evidence="1">
    <location>
        <begin position="691"/>
        <end position="713"/>
    </location>
</feature>
<dbReference type="EMBL" id="LSYV01000003">
    <property type="protein sequence ID" value="KXZ56010.1"/>
    <property type="molecule type" value="Genomic_DNA"/>
</dbReference>
<dbReference type="GO" id="GO:1901981">
    <property type="term" value="F:phosphatidylinositol phosphate binding"/>
    <property type="evidence" value="ECO:0007669"/>
    <property type="project" value="TreeGrafter"/>
</dbReference>
<feature type="compositionally biased region" description="Basic and acidic residues" evidence="1">
    <location>
        <begin position="714"/>
        <end position="725"/>
    </location>
</feature>
<sequence length="1024" mass="109190">MYLLFFVSKLRVEARTKTPVTYLRYVAASGGCEDIDFNEQILNSFCFPLGPDAVQPKEVQASEEYTFTLTHVSAKRFTGFCRQIFPPAPRIGSKARYPQVLCIVAENPWCNFFFKVLQVAEQILKGCEGLLDTAHRELPLESQLGSFLVDLRKQLATNPSPGEVLRSGDRIELQVPPDCGNGRDNSGIPLARLFFHVPVEGMLTLVASLLLERRIVFVARSRDTVTAAVQAAQALIYPFKWQHICLPILPRDLVDYLTAPMPFLVGLTSEMLPIIRHIPMSEVTMVDLDLQKVIPPPGTQQDDGRALPYGRLLGAALDAVFKTVRSPTEYESSPVITGVMQEYFLRLFGSYRRFIHDQAHEPLLRNNPAGSSSGAAAQRSTHGGRNGRDTRTAHLASSGLDGAPSPQGQSGRLHDDMLRGHGFYFDQPAFVAHRRNDVVRSFLNAMRHSQLYQMFVQERLQMASQGLLDLPVSANTMHSSFSVGGCSRAPHGMSKSSSAHNLSALEKSHHVPQHDKPQTTQGMASAASQLAPDARDTGLEASTSGGALVTDPFELRVLRYPELRRLLREHVRSVLAEAAPGTGGSGKLASKLRRHRRTDSEDLHTQGAPGGSNHGADNMRRITTYPGLVDLSVASLADPASYFVEWDMQEDDAEGASASPSPSPRDRADRDRGHMRSESGNSLYSADSGEAAGPSAAVPPAALPSSSSFAFGRGARERDRDRESSNPENTPLRRLSVSMLGNNAKGTYTSLRGASIGSPGPSEPLATTGPGTGAAGGASAGVSNHRMAAFGSIFAVNGADAPIAATVVRGGVQVKTLTDGHRVYDGAFKDIVRLGAAEAKNVLSSIAGLASPQKMKEAAADRQRVAAEQQRQLQPGPPLPTTSSQPQPGSSASPVGPLVTPAASIPLPGMPFAQAQAPLGSSTSAGGASPVSGPTRGMPVSSMPQASVSRPDDTQPRSDRFASLLTGLKDKVAGAGTKALGILHTPHYKPQTTGARRRGVAGSACAAVHRGLEQCVLDRGAGGF</sequence>
<feature type="compositionally biased region" description="Basic and acidic residues" evidence="1">
    <location>
        <begin position="506"/>
        <end position="517"/>
    </location>
</feature>
<feature type="compositionally biased region" description="Gly residues" evidence="1">
    <location>
        <begin position="770"/>
        <end position="779"/>
    </location>
</feature>
<evidence type="ECO:0000313" key="3">
    <source>
        <dbReference type="EMBL" id="KXZ56010.1"/>
    </source>
</evidence>
<feature type="compositionally biased region" description="Basic and acidic residues" evidence="1">
    <location>
        <begin position="854"/>
        <end position="865"/>
    </location>
</feature>
<feature type="domain" description="UDENN" evidence="2">
    <location>
        <begin position="3"/>
        <end position="466"/>
    </location>
</feature>
<comment type="caution">
    <text evidence="3">The sequence shown here is derived from an EMBL/GenBank/DDBJ whole genome shotgun (WGS) entry which is preliminary data.</text>
</comment>
<dbReference type="Gene3D" id="6.10.140.1000">
    <property type="match status" value="1"/>
</dbReference>
<feature type="region of interest" description="Disordered" evidence="1">
    <location>
        <begin position="578"/>
        <end position="619"/>
    </location>
</feature>
<dbReference type="GO" id="GO:0005085">
    <property type="term" value="F:guanyl-nucleotide exchange factor activity"/>
    <property type="evidence" value="ECO:0007669"/>
    <property type="project" value="InterPro"/>
</dbReference>
<name>A0A150H362_GONPE</name>
<feature type="compositionally biased region" description="Polar residues" evidence="1">
    <location>
        <begin position="739"/>
        <end position="752"/>
    </location>
</feature>
<feature type="region of interest" description="Disordered" evidence="1">
    <location>
        <begin position="651"/>
        <end position="780"/>
    </location>
</feature>
<proteinExistence type="predicted"/>
<feature type="compositionally biased region" description="Low complexity" evidence="1">
    <location>
        <begin position="881"/>
        <end position="894"/>
    </location>
</feature>
<evidence type="ECO:0000259" key="2">
    <source>
        <dbReference type="PROSITE" id="PS50211"/>
    </source>
</evidence>
<feature type="region of interest" description="Disordered" evidence="1">
    <location>
        <begin position="489"/>
        <end position="546"/>
    </location>
</feature>
<dbReference type="PROSITE" id="PS50211">
    <property type="entry name" value="DENN"/>
    <property type="match status" value="1"/>
</dbReference>
<protein>
    <recommendedName>
        <fullName evidence="2">UDENN domain-containing protein</fullName>
    </recommendedName>
</protein>
<feature type="compositionally biased region" description="Basic and acidic residues" evidence="1">
    <location>
        <begin position="664"/>
        <end position="677"/>
    </location>
</feature>
<evidence type="ECO:0000313" key="4">
    <source>
        <dbReference type="Proteomes" id="UP000075714"/>
    </source>
</evidence>
<dbReference type="AlphaFoldDB" id="A0A150H362"/>
<dbReference type="Pfam" id="PF02141">
    <property type="entry name" value="DENN"/>
    <property type="match status" value="1"/>
</dbReference>
<feature type="compositionally biased region" description="Polar residues" evidence="1">
    <location>
        <begin position="518"/>
        <end position="528"/>
    </location>
</feature>
<evidence type="ECO:0000256" key="1">
    <source>
        <dbReference type="SAM" id="MobiDB-lite"/>
    </source>
</evidence>
<keyword evidence="4" id="KW-1185">Reference proteome</keyword>
<dbReference type="GO" id="GO:0006897">
    <property type="term" value="P:endocytosis"/>
    <property type="evidence" value="ECO:0007669"/>
    <property type="project" value="TreeGrafter"/>
</dbReference>
<dbReference type="InterPro" id="IPR037516">
    <property type="entry name" value="Tripartite_DENN"/>
</dbReference>
<dbReference type="Proteomes" id="UP000075714">
    <property type="component" value="Unassembled WGS sequence"/>
</dbReference>
<dbReference type="GO" id="GO:0032456">
    <property type="term" value="P:endocytic recycling"/>
    <property type="evidence" value="ECO:0007669"/>
    <property type="project" value="TreeGrafter"/>
</dbReference>
<dbReference type="GO" id="GO:0005829">
    <property type="term" value="C:cytosol"/>
    <property type="evidence" value="ECO:0007669"/>
    <property type="project" value="TreeGrafter"/>
</dbReference>
<dbReference type="InterPro" id="IPR001194">
    <property type="entry name" value="cDENN_dom"/>
</dbReference>
<reference evidence="4" key="1">
    <citation type="journal article" date="2016" name="Nat. Commun.">
        <title>The Gonium pectorale genome demonstrates co-option of cell cycle regulation during the evolution of multicellularity.</title>
        <authorList>
            <person name="Hanschen E.R."/>
            <person name="Marriage T.N."/>
            <person name="Ferris P.J."/>
            <person name="Hamaji T."/>
            <person name="Toyoda A."/>
            <person name="Fujiyama A."/>
            <person name="Neme R."/>
            <person name="Noguchi H."/>
            <person name="Minakuchi Y."/>
            <person name="Suzuki M."/>
            <person name="Kawai-Toyooka H."/>
            <person name="Smith D.R."/>
            <person name="Sparks H."/>
            <person name="Anderson J."/>
            <person name="Bakaric R."/>
            <person name="Luria V."/>
            <person name="Karger A."/>
            <person name="Kirschner M.W."/>
            <person name="Durand P.M."/>
            <person name="Michod R.E."/>
            <person name="Nozaki H."/>
            <person name="Olson B.J."/>
        </authorList>
    </citation>
    <scope>NUCLEOTIDE SEQUENCE [LARGE SCALE GENOMIC DNA]</scope>
    <source>
        <strain evidence="4">NIES-2863</strain>
    </source>
</reference>
<feature type="region of interest" description="Disordered" evidence="1">
    <location>
        <begin position="363"/>
        <end position="415"/>
    </location>
</feature>
<accession>A0A150H362</accession>
<dbReference type="InterPro" id="IPR040032">
    <property type="entry name" value="DENND1A/B/C"/>
</dbReference>
<gene>
    <name evidence="3" type="ORF">GPECTOR_2g1562</name>
</gene>